<evidence type="ECO:0000256" key="2">
    <source>
        <dbReference type="SAM" id="Phobius"/>
    </source>
</evidence>
<reference evidence="5" key="1">
    <citation type="submission" date="2017-02" db="UniProtKB">
        <authorList>
            <consortium name="WormBaseParasite"/>
        </authorList>
    </citation>
    <scope>IDENTIFICATION</scope>
</reference>
<evidence type="ECO:0000313" key="5">
    <source>
        <dbReference type="WBParaSite" id="EVEC_0001197101-mRNA-1"/>
    </source>
</evidence>
<keyword evidence="2" id="KW-1133">Transmembrane helix</keyword>
<sequence>MDIYRHNFYAEQLFHILQYDFAVEHAAIKAYEEYNLLADRPSASSVTMCTKATTSSFEAASLATVGSQERLRLSNPPSLKKLSGRTKSTTSYTSTGFNSTLKPVVLSGILEPSRAAVMPKPKQETADNNTIEEFEPKPNLFDLLEMRVIDDKSLLEQVLSASVLNVSASDSSRVPSANVNYNDGLEQSFMVWFFIPGNYIFTSNFFALFVFQQVLH</sequence>
<proteinExistence type="predicted"/>
<organism evidence="5">
    <name type="scientific">Enterobius vermicularis</name>
    <name type="common">Human pinworm</name>
    <dbReference type="NCBI Taxonomy" id="51028"/>
    <lineage>
        <taxon>Eukaryota</taxon>
        <taxon>Metazoa</taxon>
        <taxon>Ecdysozoa</taxon>
        <taxon>Nematoda</taxon>
        <taxon>Chromadorea</taxon>
        <taxon>Rhabditida</taxon>
        <taxon>Spirurina</taxon>
        <taxon>Oxyuridomorpha</taxon>
        <taxon>Oxyuroidea</taxon>
        <taxon>Oxyuridae</taxon>
        <taxon>Enterobius</taxon>
    </lineage>
</organism>
<dbReference type="EMBL" id="UXUI01011724">
    <property type="protein sequence ID" value="VDD96465.1"/>
    <property type="molecule type" value="Genomic_DNA"/>
</dbReference>
<evidence type="ECO:0000256" key="1">
    <source>
        <dbReference type="SAM" id="MobiDB-lite"/>
    </source>
</evidence>
<name>A0A0N4VM20_ENTVE</name>
<gene>
    <name evidence="3" type="ORF">EVEC_LOCUS11216</name>
</gene>
<protein>
    <submittedName>
        <fullName evidence="5">RGS domain-containing protein</fullName>
    </submittedName>
</protein>
<evidence type="ECO:0000313" key="3">
    <source>
        <dbReference type="EMBL" id="VDD96465.1"/>
    </source>
</evidence>
<reference evidence="3 4" key="2">
    <citation type="submission" date="2018-10" db="EMBL/GenBank/DDBJ databases">
        <authorList>
            <consortium name="Pathogen Informatics"/>
        </authorList>
    </citation>
    <scope>NUCLEOTIDE SEQUENCE [LARGE SCALE GENOMIC DNA]</scope>
</reference>
<feature type="compositionally biased region" description="Polar residues" evidence="1">
    <location>
        <begin position="85"/>
        <end position="94"/>
    </location>
</feature>
<feature type="transmembrane region" description="Helical" evidence="2">
    <location>
        <begin position="189"/>
        <end position="211"/>
    </location>
</feature>
<keyword evidence="2" id="KW-0812">Transmembrane</keyword>
<keyword evidence="2" id="KW-0472">Membrane</keyword>
<keyword evidence="4" id="KW-1185">Reference proteome</keyword>
<feature type="region of interest" description="Disordered" evidence="1">
    <location>
        <begin position="68"/>
        <end position="94"/>
    </location>
</feature>
<dbReference type="OrthoDB" id="5831141at2759"/>
<dbReference type="STRING" id="51028.A0A0N4VM20"/>
<dbReference type="WBParaSite" id="EVEC_0001197101-mRNA-1">
    <property type="protein sequence ID" value="EVEC_0001197101-mRNA-1"/>
    <property type="gene ID" value="EVEC_0001197101"/>
</dbReference>
<evidence type="ECO:0000313" key="4">
    <source>
        <dbReference type="Proteomes" id="UP000274131"/>
    </source>
</evidence>
<dbReference type="Proteomes" id="UP000274131">
    <property type="component" value="Unassembled WGS sequence"/>
</dbReference>
<dbReference type="AlphaFoldDB" id="A0A0N4VM20"/>
<accession>A0A0N4VM20</accession>